<dbReference type="Pfam" id="PF07714">
    <property type="entry name" value="PK_Tyr_Ser-Thr"/>
    <property type="match status" value="1"/>
</dbReference>
<dbReference type="InterPro" id="IPR011009">
    <property type="entry name" value="Kinase-like_dom_sf"/>
</dbReference>
<organism evidence="3 5">
    <name type="scientific">Rhizophagus clarus</name>
    <dbReference type="NCBI Taxonomy" id="94130"/>
    <lineage>
        <taxon>Eukaryota</taxon>
        <taxon>Fungi</taxon>
        <taxon>Fungi incertae sedis</taxon>
        <taxon>Mucoromycota</taxon>
        <taxon>Glomeromycotina</taxon>
        <taxon>Glomeromycetes</taxon>
        <taxon>Glomerales</taxon>
        <taxon>Glomeraceae</taxon>
        <taxon>Rhizophagus</taxon>
    </lineage>
</organism>
<dbReference type="PROSITE" id="PS50011">
    <property type="entry name" value="PROTEIN_KINASE_DOM"/>
    <property type="match status" value="1"/>
</dbReference>
<dbReference type="GO" id="GO:0005524">
    <property type="term" value="F:ATP binding"/>
    <property type="evidence" value="ECO:0007669"/>
    <property type="project" value="UniProtKB-UniRule"/>
</dbReference>
<sequence length="595" mass="69312">MQNYEKTYEWTNWIEEAINKKHIKYYDYEKFSNIQEIGSGAFGKVFRANWKNFEHYLALKSFFNLNEITLKEIVNELKLQRDVDFHSNITRFLGITKFESSFDNIFNPTKQYLLVMEYADSGTLRDYLEKNFNKLTWNDKYKLAYQLACSVSCLHDEGIVHRDLHSCNVLVHQNSIKLADFGLSKRIGEASNSQRKLLGKVPYIDPKVLVDDNLSQNEKSDIYSIGVLLWEISSGNPPFHEESYDFRLMYRILEGRREEIIFGTPKDYSNLYTVCWDGEQSKRPSIHEVANRLKKFISLLNDMKYYQPNVKNLNPIIDEITNLIFKGLTKGNAAKEYIITITDNHNINLTEIYKWLLINQNNPSSIFLLGYFNYEGIETIMDDEKAFDLFINASEVGHVLAQYFVGECYEFGNGTTINDRLAFKYYKKLADEDYAIGQFKLGWFYKNGISVNTDLEIAAFWYEKAAKNGHLIAMYNLGNCYRNGYGVEVDHQKAFELYKKSAEGEHSCGITMLGYCYNNGIGTNIDMQKAVELYREAAYLGNRIAQYNFALMYENGDGIEKNIKEAIYWYEKSAKQGYHDAQNRLNILRVSDLRK</sequence>
<dbReference type="PRINTS" id="PR00109">
    <property type="entry name" value="TYRKINASE"/>
</dbReference>
<dbReference type="Proteomes" id="UP000247702">
    <property type="component" value="Unassembled WGS sequence"/>
</dbReference>
<dbReference type="Gene3D" id="1.25.40.10">
    <property type="entry name" value="Tetratricopeptide repeat domain"/>
    <property type="match status" value="1"/>
</dbReference>
<dbReference type="Gene3D" id="1.10.510.10">
    <property type="entry name" value="Transferase(Phosphotransferase) domain 1"/>
    <property type="match status" value="1"/>
</dbReference>
<name>A0A2Z6SCN1_9GLOM</name>
<protein>
    <submittedName>
        <fullName evidence="4">Kinase-like domain-containing protein</fullName>
    </submittedName>
</protein>
<dbReference type="InterPro" id="IPR011990">
    <property type="entry name" value="TPR-like_helical_dom_sf"/>
</dbReference>
<dbReference type="SUPFAM" id="SSF81901">
    <property type="entry name" value="HCP-like"/>
    <property type="match status" value="1"/>
</dbReference>
<dbReference type="PANTHER" id="PTHR45011:SF1">
    <property type="entry name" value="DAP3-BINDING CELL DEATH ENHANCER 1"/>
    <property type="match status" value="1"/>
</dbReference>
<dbReference type="SUPFAM" id="SSF56112">
    <property type="entry name" value="Protein kinase-like (PK-like)"/>
    <property type="match status" value="1"/>
</dbReference>
<evidence type="ECO:0000313" key="3">
    <source>
        <dbReference type="EMBL" id="GBC09225.1"/>
    </source>
</evidence>
<accession>A0A2Z6SCN1</accession>
<keyword evidence="5" id="KW-1185">Reference proteome</keyword>
<gene>
    <name evidence="4" type="ORF">RCL2_001495500</name>
    <name evidence="3" type="ORF">RclHR1_00870016</name>
</gene>
<dbReference type="SMART" id="SM00671">
    <property type="entry name" value="SEL1"/>
    <property type="match status" value="6"/>
</dbReference>
<dbReference type="OrthoDB" id="2384203at2759"/>
<evidence type="ECO:0000313" key="5">
    <source>
        <dbReference type="Proteomes" id="UP000247702"/>
    </source>
</evidence>
<keyword evidence="4" id="KW-0418">Kinase</keyword>
<dbReference type="InterPro" id="IPR000719">
    <property type="entry name" value="Prot_kinase_dom"/>
</dbReference>
<dbReference type="GO" id="GO:0004672">
    <property type="term" value="F:protein kinase activity"/>
    <property type="evidence" value="ECO:0007669"/>
    <property type="project" value="InterPro"/>
</dbReference>
<feature type="binding site" evidence="1">
    <location>
        <position position="60"/>
    </location>
    <ligand>
        <name>ATP</name>
        <dbReference type="ChEBI" id="CHEBI:30616"/>
    </ligand>
</feature>
<proteinExistence type="predicted"/>
<dbReference type="AlphaFoldDB" id="A0A2Z6SCN1"/>
<reference evidence="4" key="2">
    <citation type="submission" date="2019-10" db="EMBL/GenBank/DDBJ databases">
        <title>Conservation and host-specific expression of non-tandemly repeated heterogenous ribosome RNA gene in arbuscular mycorrhizal fungi.</title>
        <authorList>
            <person name="Maeda T."/>
            <person name="Kobayashi Y."/>
            <person name="Nakagawa T."/>
            <person name="Ezawa T."/>
            <person name="Yamaguchi K."/>
            <person name="Bino T."/>
            <person name="Nishimoto Y."/>
            <person name="Shigenobu S."/>
            <person name="Kawaguchi M."/>
        </authorList>
    </citation>
    <scope>NUCLEOTIDE SEQUENCE</scope>
    <source>
        <strain evidence="4">HR1</strain>
    </source>
</reference>
<dbReference type="Pfam" id="PF08238">
    <property type="entry name" value="Sel1"/>
    <property type="match status" value="6"/>
</dbReference>
<dbReference type="PANTHER" id="PTHR45011">
    <property type="entry name" value="DAP3-BINDING CELL DEATH ENHANCER 1"/>
    <property type="match status" value="1"/>
</dbReference>
<dbReference type="EMBL" id="BEXD01004281">
    <property type="protein sequence ID" value="GBC09225.1"/>
    <property type="molecule type" value="Genomic_DNA"/>
</dbReference>
<keyword evidence="1" id="KW-0067">ATP-binding</keyword>
<dbReference type="Proteomes" id="UP000615446">
    <property type="component" value="Unassembled WGS sequence"/>
</dbReference>
<dbReference type="InterPro" id="IPR017441">
    <property type="entry name" value="Protein_kinase_ATP_BS"/>
</dbReference>
<dbReference type="InterPro" id="IPR052748">
    <property type="entry name" value="ISR_Activator"/>
</dbReference>
<evidence type="ECO:0000256" key="1">
    <source>
        <dbReference type="PROSITE-ProRule" id="PRU10141"/>
    </source>
</evidence>
<evidence type="ECO:0000259" key="2">
    <source>
        <dbReference type="PROSITE" id="PS50011"/>
    </source>
</evidence>
<feature type="domain" description="Protein kinase" evidence="2">
    <location>
        <begin position="31"/>
        <end position="297"/>
    </location>
</feature>
<dbReference type="PROSITE" id="PS00107">
    <property type="entry name" value="PROTEIN_KINASE_ATP"/>
    <property type="match status" value="1"/>
</dbReference>
<keyword evidence="4" id="KW-0808">Transferase</keyword>
<keyword evidence="1" id="KW-0547">Nucleotide-binding</keyword>
<comment type="caution">
    <text evidence="3">The sequence shown here is derived from an EMBL/GenBank/DDBJ whole genome shotgun (WGS) entry which is preliminary data.</text>
</comment>
<dbReference type="InterPro" id="IPR001245">
    <property type="entry name" value="Ser-Thr/Tyr_kinase_cat_dom"/>
</dbReference>
<dbReference type="EMBL" id="BLAL01000175">
    <property type="protein sequence ID" value="GES87992.1"/>
    <property type="molecule type" value="Genomic_DNA"/>
</dbReference>
<dbReference type="InterPro" id="IPR006597">
    <property type="entry name" value="Sel1-like"/>
</dbReference>
<evidence type="ECO:0000313" key="4">
    <source>
        <dbReference type="EMBL" id="GES87992.1"/>
    </source>
</evidence>
<reference evidence="3 5" key="1">
    <citation type="submission" date="2017-11" db="EMBL/GenBank/DDBJ databases">
        <title>The genome of Rhizophagus clarus HR1 reveals common genetic basis of auxotrophy among arbuscular mycorrhizal fungi.</title>
        <authorList>
            <person name="Kobayashi Y."/>
        </authorList>
    </citation>
    <scope>NUCLEOTIDE SEQUENCE [LARGE SCALE GENOMIC DNA]</scope>
    <source>
        <strain evidence="3 5">HR1</strain>
    </source>
</reference>